<dbReference type="RefSeq" id="WP_150554167.1">
    <property type="nucleotide sequence ID" value="NZ_CABPSC010000001.1"/>
</dbReference>
<dbReference type="PROSITE" id="PS01124">
    <property type="entry name" value="HTH_ARAC_FAMILY_2"/>
    <property type="match status" value="1"/>
</dbReference>
<dbReference type="EMBL" id="CABPSC010000001">
    <property type="protein sequence ID" value="VVD66980.1"/>
    <property type="molecule type" value="Genomic_DNA"/>
</dbReference>
<dbReference type="InterPro" id="IPR020449">
    <property type="entry name" value="Tscrpt_reg_AraC-type_HTH"/>
</dbReference>
<dbReference type="PANTHER" id="PTHR46796">
    <property type="entry name" value="HTH-TYPE TRANSCRIPTIONAL ACTIVATOR RHAS-RELATED"/>
    <property type="match status" value="1"/>
</dbReference>
<dbReference type="InterPro" id="IPR009057">
    <property type="entry name" value="Homeodomain-like_sf"/>
</dbReference>
<organism evidence="6 7">
    <name type="scientific">Pandoraea nosoerga</name>
    <dbReference type="NCBI Taxonomy" id="2508296"/>
    <lineage>
        <taxon>Bacteria</taxon>
        <taxon>Pseudomonadati</taxon>
        <taxon>Pseudomonadota</taxon>
        <taxon>Betaproteobacteria</taxon>
        <taxon>Burkholderiales</taxon>
        <taxon>Burkholderiaceae</taxon>
        <taxon>Pandoraea</taxon>
    </lineage>
</organism>
<keyword evidence="2" id="KW-0238">DNA-binding</keyword>
<dbReference type="PROSITE" id="PS00041">
    <property type="entry name" value="HTH_ARAC_FAMILY_1"/>
    <property type="match status" value="1"/>
</dbReference>
<dbReference type="GO" id="GO:0043565">
    <property type="term" value="F:sequence-specific DNA binding"/>
    <property type="evidence" value="ECO:0007669"/>
    <property type="project" value="InterPro"/>
</dbReference>
<dbReference type="Pfam" id="PF02311">
    <property type="entry name" value="AraC_binding"/>
    <property type="match status" value="1"/>
</dbReference>
<sequence length="301" mass="33621">MRSPSSQSVKPAPVARVKSAKPSAACPYPSTFWRDPALPFLEAREVVDGRRVCYALHSHETFSIGVVTGGRSTYLNGRARETVGAGSVVVMNPDAVHACNPIGEQAWAYRMLFVDTVWLRDFQREIGFGHGQDLHMFDPLSSRDPVLYAGINRLYDICTDASRDRLERESAVQQCFIDVHERLNPAPRPVRDDPHKHRKLADAADFIRAHCRESLTLAQICAAAGLSASYLTRAFRAHYGLTPHAFLMNQRIQYARARLRRGHAIAEVALDAGFADQAHFQRTFKQLLAATPGHYRESRAA</sequence>
<gene>
    <name evidence="6" type="ORF">PNO31109_00395</name>
</gene>
<dbReference type="OrthoDB" id="9809338at2"/>
<dbReference type="Pfam" id="PF12833">
    <property type="entry name" value="HTH_18"/>
    <property type="match status" value="1"/>
</dbReference>
<evidence type="ECO:0000256" key="2">
    <source>
        <dbReference type="ARBA" id="ARBA00023125"/>
    </source>
</evidence>
<evidence type="ECO:0000256" key="3">
    <source>
        <dbReference type="ARBA" id="ARBA00023159"/>
    </source>
</evidence>
<evidence type="ECO:0000259" key="5">
    <source>
        <dbReference type="PROSITE" id="PS01124"/>
    </source>
</evidence>
<dbReference type="InterPro" id="IPR018060">
    <property type="entry name" value="HTH_AraC"/>
</dbReference>
<keyword evidence="4" id="KW-0804">Transcription</keyword>
<dbReference type="AlphaFoldDB" id="A0A5E4RU47"/>
<accession>A0A5E4RU47</accession>
<reference evidence="6 7" key="1">
    <citation type="submission" date="2019-08" db="EMBL/GenBank/DDBJ databases">
        <authorList>
            <person name="Peeters C."/>
        </authorList>
    </citation>
    <scope>NUCLEOTIDE SEQUENCE [LARGE SCALE GENOMIC DNA]</scope>
    <source>
        <strain evidence="6 7">LMG 31109</strain>
    </source>
</reference>
<dbReference type="SMART" id="SM00342">
    <property type="entry name" value="HTH_ARAC"/>
    <property type="match status" value="1"/>
</dbReference>
<dbReference type="GO" id="GO:0003700">
    <property type="term" value="F:DNA-binding transcription factor activity"/>
    <property type="evidence" value="ECO:0007669"/>
    <property type="project" value="InterPro"/>
</dbReference>
<dbReference type="Gene3D" id="1.10.10.60">
    <property type="entry name" value="Homeodomain-like"/>
    <property type="match status" value="1"/>
</dbReference>
<dbReference type="InterPro" id="IPR037923">
    <property type="entry name" value="HTH-like"/>
</dbReference>
<keyword evidence="7" id="KW-1185">Reference proteome</keyword>
<evidence type="ECO:0000256" key="1">
    <source>
        <dbReference type="ARBA" id="ARBA00023015"/>
    </source>
</evidence>
<feature type="domain" description="HTH araC/xylS-type" evidence="5">
    <location>
        <begin position="201"/>
        <end position="298"/>
    </location>
</feature>
<dbReference type="SUPFAM" id="SSF46689">
    <property type="entry name" value="Homeodomain-like"/>
    <property type="match status" value="2"/>
</dbReference>
<dbReference type="Proteomes" id="UP000367825">
    <property type="component" value="Unassembled WGS sequence"/>
</dbReference>
<keyword evidence="3" id="KW-0010">Activator</keyword>
<evidence type="ECO:0000256" key="4">
    <source>
        <dbReference type="ARBA" id="ARBA00023163"/>
    </source>
</evidence>
<proteinExistence type="predicted"/>
<dbReference type="PRINTS" id="PR00032">
    <property type="entry name" value="HTHARAC"/>
</dbReference>
<dbReference type="PANTHER" id="PTHR46796:SF2">
    <property type="entry name" value="TRANSCRIPTIONAL REGULATORY PROTEIN"/>
    <property type="match status" value="1"/>
</dbReference>
<name>A0A5E4RU47_9BURK</name>
<dbReference type="InterPro" id="IPR050204">
    <property type="entry name" value="AraC_XylS_family_regulators"/>
</dbReference>
<dbReference type="InterPro" id="IPR018062">
    <property type="entry name" value="HTH_AraC-typ_CS"/>
</dbReference>
<dbReference type="InterPro" id="IPR003313">
    <property type="entry name" value="AraC-bd"/>
</dbReference>
<evidence type="ECO:0000313" key="6">
    <source>
        <dbReference type="EMBL" id="VVD66980.1"/>
    </source>
</evidence>
<evidence type="ECO:0000313" key="7">
    <source>
        <dbReference type="Proteomes" id="UP000367825"/>
    </source>
</evidence>
<dbReference type="SUPFAM" id="SSF51215">
    <property type="entry name" value="Regulatory protein AraC"/>
    <property type="match status" value="1"/>
</dbReference>
<protein>
    <submittedName>
        <fullName evidence="6">AraC family transcriptional regulator</fullName>
    </submittedName>
</protein>
<keyword evidence="1" id="KW-0805">Transcription regulation</keyword>